<dbReference type="AlphaFoldDB" id="A0A395XLB8"/>
<dbReference type="Gene3D" id="2.60.40.3050">
    <property type="match status" value="1"/>
</dbReference>
<gene>
    <name evidence="2" type="ORF">DWV67_09100</name>
</gene>
<evidence type="ECO:0000313" key="2">
    <source>
        <dbReference type="EMBL" id="RGW52723.1"/>
    </source>
</evidence>
<evidence type="ECO:0000259" key="1">
    <source>
        <dbReference type="Pfam" id="PF12892"/>
    </source>
</evidence>
<dbReference type="Proteomes" id="UP000266376">
    <property type="component" value="Unassembled WGS sequence"/>
</dbReference>
<dbReference type="NCBIfam" id="TIGR03786">
    <property type="entry name" value="strep_pil_rpt"/>
    <property type="match status" value="1"/>
</dbReference>
<comment type="caution">
    <text evidence="2">The sequence shown here is derived from an EMBL/GenBank/DDBJ whole genome shotgun (WGS) entry which is preliminary data.</text>
</comment>
<sequence length="234" mass="26340">MNEKMRGINMQEKACMCGKCKMWLVMVVFALISTAMLSSVKIHAASAEENQTADVETNHVTAVENTQEQITVTIPVKLKITGNSQQNEIFSFLLKQNDEQSPMPKISKVQITGTKKDAFQIQYEKPGVYRYTISQVAGDGRNWTYDQSEYSLEVYIMRNEQTDRLQSLIVAYNAKGEKVAPVFMNRYQAPEANQKSMTVKTGDNADIKTLIGLMLICGGIVIGTCEYKKKIEKK</sequence>
<organism evidence="2 3">
    <name type="scientific">Dorea formicigenerans</name>
    <dbReference type="NCBI Taxonomy" id="39486"/>
    <lineage>
        <taxon>Bacteria</taxon>
        <taxon>Bacillati</taxon>
        <taxon>Bacillota</taxon>
        <taxon>Clostridia</taxon>
        <taxon>Lachnospirales</taxon>
        <taxon>Lachnospiraceae</taxon>
        <taxon>Dorea</taxon>
    </lineage>
</organism>
<dbReference type="EMBL" id="QSAJ01000020">
    <property type="protein sequence ID" value="RGW52723.1"/>
    <property type="molecule type" value="Genomic_DNA"/>
</dbReference>
<feature type="domain" description="Streptococcal pilin isopeptide linkage" evidence="1">
    <location>
        <begin position="79"/>
        <end position="188"/>
    </location>
</feature>
<name>A0A395XLB8_9FIRM</name>
<accession>A0A395XLB8</accession>
<dbReference type="InterPro" id="IPR022464">
    <property type="entry name" value="Strep_pil_isopept_link"/>
</dbReference>
<protein>
    <recommendedName>
        <fullName evidence="1">Streptococcal pilin isopeptide linkage domain-containing protein</fullName>
    </recommendedName>
</protein>
<dbReference type="InterPro" id="IPR038174">
    <property type="entry name" value="Strep_pil_link_sf"/>
</dbReference>
<dbReference type="Pfam" id="PF12892">
    <property type="entry name" value="FctA"/>
    <property type="match status" value="1"/>
</dbReference>
<reference evidence="2 3" key="1">
    <citation type="submission" date="2018-08" db="EMBL/GenBank/DDBJ databases">
        <title>A genome reference for cultivated species of the human gut microbiota.</title>
        <authorList>
            <person name="Zou Y."/>
            <person name="Xue W."/>
            <person name="Luo G."/>
        </authorList>
    </citation>
    <scope>NUCLEOTIDE SEQUENCE [LARGE SCALE GENOMIC DNA]</scope>
    <source>
        <strain evidence="2 3">AF12-11</strain>
    </source>
</reference>
<evidence type="ECO:0000313" key="3">
    <source>
        <dbReference type="Proteomes" id="UP000266376"/>
    </source>
</evidence>
<proteinExistence type="predicted"/>